<dbReference type="PRINTS" id="PR00364">
    <property type="entry name" value="DISEASERSIST"/>
</dbReference>
<reference evidence="3" key="1">
    <citation type="journal article" date="2019" name="Int. J. Syst. Evol. Microbiol.">
        <title>The Global Catalogue of Microorganisms (GCM) 10K type strain sequencing project: providing services to taxonomists for standard genome sequencing and annotation.</title>
        <authorList>
            <consortium name="The Broad Institute Genomics Platform"/>
            <consortium name="The Broad Institute Genome Sequencing Center for Infectious Disease"/>
            <person name="Wu L."/>
            <person name="Ma J."/>
        </authorList>
    </citation>
    <scope>NUCLEOTIDE SEQUENCE [LARGE SCALE GENOMIC DNA]</scope>
    <source>
        <strain evidence="3">JCM 14303</strain>
    </source>
</reference>
<dbReference type="Proteomes" id="UP001500363">
    <property type="component" value="Unassembled WGS sequence"/>
</dbReference>
<evidence type="ECO:0000313" key="3">
    <source>
        <dbReference type="Proteomes" id="UP001500363"/>
    </source>
</evidence>
<keyword evidence="3" id="KW-1185">Reference proteome</keyword>
<dbReference type="PANTHER" id="PTHR47691">
    <property type="entry name" value="REGULATOR-RELATED"/>
    <property type="match status" value="1"/>
</dbReference>
<dbReference type="SUPFAM" id="SSF52540">
    <property type="entry name" value="P-loop containing nucleoside triphosphate hydrolases"/>
    <property type="match status" value="1"/>
</dbReference>
<evidence type="ECO:0000259" key="1">
    <source>
        <dbReference type="Pfam" id="PF00931"/>
    </source>
</evidence>
<dbReference type="InterPro" id="IPR011990">
    <property type="entry name" value="TPR-like_helical_dom_sf"/>
</dbReference>
<evidence type="ECO:0000313" key="2">
    <source>
        <dbReference type="EMBL" id="GAA1560467.1"/>
    </source>
</evidence>
<dbReference type="SUPFAM" id="SSF48452">
    <property type="entry name" value="TPR-like"/>
    <property type="match status" value="4"/>
</dbReference>
<dbReference type="RefSeq" id="WP_344183335.1">
    <property type="nucleotide sequence ID" value="NZ_BAAANC010000005.1"/>
</dbReference>
<dbReference type="Pfam" id="PF00931">
    <property type="entry name" value="NB-ARC"/>
    <property type="match status" value="1"/>
</dbReference>
<accession>A0ABP4NHM0</accession>
<sequence>MACRQHLPTRVWKFLYAISGNQCGFDGCQTALTRLEDESDEVVLQGKLAHIVAARTDGPRGESDLTDHERARPSNIILLCDPCHDLVDRNPERYTVELLQEMKRRHEERVQRRAFVNLPRTLPRKALNFLGREEAIASACSRLTERISSQPAMLFTGPPGIGKTELAVQVASAVAQHYSDGQVFLPRRNTTAGRDLVGDLLAVLVGERDDAGSDAERLSRLQDALSMRRLLVIVDDVSSEAELQPLLEIDAEFGLIATSRLRLSGLTDRGLHDVRLDRLSVGVGAELARAIAPRLSELEAVALESACGGHPLALRIAASRLASRPAMDVVRYTASLTADDALTHMSAGERTIEMVIEDSYRSLSSEQANLIRVLGALPPTTLPLEVIAAAATDEDVSERSLSRTESLLDDLFERHLVEQPLDSQYQLHDLLHMFARTLETPSAVTWSPLDNATRAFARRLRPSVGNQSALPMAGQMQRQGPQPRFQFDSDRQAALAMVDLSVRRGDSAAAVDLIAALLTILFRGGCWRDLRRTSQALLSIGVTHSNADWIASAEHNLGVAARHLGDFDAAAEHLSRCEAVARSADDLVTMQSAREAYAALLLSQGHYDGAIELFKTSLDVWRRAGLRSRQVGTLCSVGIAYLNLGKLRRAEQYLLNGRQLATAEATGELPQLRLGLSCLYRQSGRSLEAEAECRDLLEIARSTSDRSLEAWVLLELGTVLLRRDTSAAAAEYLEAALALFREMEDRVAEARALHMLAVQHRTAGRTEAAVEYLDASYTIAIELDLVAEAALCLADLAFVAADSGQRDASQIFEAAEDLAARAGSQDLLVRIQHGHGLMLLRSGSFPKALSLLRGAWNLVRHQIQSDLRDSVRVALGDALIHTGYHASAASALRPVAEAVSGTVSHSLRATANRLMAVLYSRRQLWAEADSALQLAAVHARESSDAEEEMHCLETTGNLHARRGNSPEAIAAFDAALSIATGQSDLRMTATLLANRWVVAWKAGHFESTAVALAECEKILTAVRGARLDELYVGLLHNRGTCLALAGQLDQAAEAFHEVYERSRELQQTTILVSVTTSLARVELQRGRREEAAEFAAEARTLAEGRHNWPAALDALKLQLLIRHESGSVPEETAIEALIPAAWAVRAEVVAALYADLRAPSDVMPTTGARRRTVQISDEVGAALTGFGVDPQSILPRMEESEQTCVICGLPIARDGEASLIVETSAAAGQVVMRLTHIKCGPSSVVRSERPMVRNDSVRFDIECALLGADGGVAGIIVDCYGGWFIGEDGKSFDGILTLLRKEGFLDVPGELGPAPRDQQWPAMSASINGRQLRVDGLSQLGIDQLSLTFNKRWYRTASETGALVLMFGRDLPSMSWDDPTYLQRAAETGRLVARLVQLTVHPPGRNTLCMCDAESSLKFKRCCGAP</sequence>
<dbReference type="InterPro" id="IPR002182">
    <property type="entry name" value="NB-ARC"/>
</dbReference>
<comment type="caution">
    <text evidence="2">The sequence shown here is derived from an EMBL/GenBank/DDBJ whole genome shotgun (WGS) entry which is preliminary data.</text>
</comment>
<dbReference type="InterPro" id="IPR027417">
    <property type="entry name" value="P-loop_NTPase"/>
</dbReference>
<gene>
    <name evidence="2" type="ORF">GCM10009741_77090</name>
</gene>
<dbReference type="EMBL" id="BAAANC010000005">
    <property type="protein sequence ID" value="GAA1560467.1"/>
    <property type="molecule type" value="Genomic_DNA"/>
</dbReference>
<dbReference type="PANTHER" id="PTHR47691:SF3">
    <property type="entry name" value="HTH-TYPE TRANSCRIPTIONAL REGULATOR RV0890C-RELATED"/>
    <property type="match status" value="1"/>
</dbReference>
<feature type="domain" description="NB-ARC" evidence="1">
    <location>
        <begin position="134"/>
        <end position="245"/>
    </location>
</feature>
<dbReference type="Gene3D" id="1.25.40.10">
    <property type="entry name" value="Tetratricopeptide repeat domain"/>
    <property type="match status" value="3"/>
</dbReference>
<organism evidence="2 3">
    <name type="scientific">Kribbella lupini</name>
    <dbReference type="NCBI Taxonomy" id="291602"/>
    <lineage>
        <taxon>Bacteria</taxon>
        <taxon>Bacillati</taxon>
        <taxon>Actinomycetota</taxon>
        <taxon>Actinomycetes</taxon>
        <taxon>Propionibacteriales</taxon>
        <taxon>Kribbellaceae</taxon>
        <taxon>Kribbella</taxon>
    </lineage>
</organism>
<dbReference type="InterPro" id="IPR019734">
    <property type="entry name" value="TPR_rpt"/>
</dbReference>
<dbReference type="SMART" id="SM00028">
    <property type="entry name" value="TPR"/>
    <property type="match status" value="8"/>
</dbReference>
<proteinExistence type="predicted"/>
<protein>
    <recommendedName>
        <fullName evidence="1">NB-ARC domain-containing protein</fullName>
    </recommendedName>
</protein>
<name>A0ABP4NHM0_9ACTN</name>
<dbReference type="Gene3D" id="3.40.50.300">
    <property type="entry name" value="P-loop containing nucleotide triphosphate hydrolases"/>
    <property type="match status" value="1"/>
</dbReference>